<dbReference type="InterPro" id="IPR016621">
    <property type="entry name" value="UCP014543"/>
</dbReference>
<evidence type="ECO:0000313" key="1">
    <source>
        <dbReference type="EMBL" id="VYU34516.1"/>
    </source>
</evidence>
<dbReference type="AlphaFoldDB" id="A0A6N3DYI5"/>
<organism evidence="1">
    <name type="scientific">Clostridium symbiosum</name>
    <name type="common">Bacteroides symbiosus</name>
    <dbReference type="NCBI Taxonomy" id="1512"/>
    <lineage>
        <taxon>Bacteria</taxon>
        <taxon>Bacillati</taxon>
        <taxon>Bacillota</taxon>
        <taxon>Clostridia</taxon>
        <taxon>Lachnospirales</taxon>
        <taxon>Lachnospiraceae</taxon>
        <taxon>Otoolea</taxon>
    </lineage>
</organism>
<dbReference type="Pfam" id="PF12646">
    <property type="entry name" value="DUF3783"/>
    <property type="match status" value="1"/>
</dbReference>
<dbReference type="RefSeq" id="WP_054345374.1">
    <property type="nucleotide sequence ID" value="NZ_CACRUA010000024.1"/>
</dbReference>
<protein>
    <recommendedName>
        <fullName evidence="2">DUF3783 domain-containing protein</fullName>
    </recommendedName>
</protein>
<reference evidence="1" key="1">
    <citation type="submission" date="2019-11" db="EMBL/GenBank/DDBJ databases">
        <authorList>
            <person name="Feng L."/>
        </authorList>
    </citation>
    <scope>NUCLEOTIDE SEQUENCE</scope>
    <source>
        <strain evidence="1">CsymbiosumLFYP84</strain>
    </source>
</reference>
<accession>A0A6N3DYI5</accession>
<proteinExistence type="predicted"/>
<name>A0A6N3DYI5_CLOSY</name>
<gene>
    <name evidence="1" type="ORF">CSLFYP84_01926</name>
</gene>
<dbReference type="EMBL" id="CACRUA010000024">
    <property type="protein sequence ID" value="VYU34516.1"/>
    <property type="molecule type" value="Genomic_DNA"/>
</dbReference>
<sequence>MKETVLLYNFNDKDRLMKIRQALLPLGFRVKTVGREDYGRPLGTLAGVKGMEELTEADHSGDGLRSDFDDEMAVLAGLTSSQVDSFIRTLRKKGVGRIDYKAVLTSVNKDWDSVHLYHEIKKEHEAMTAADRENVSD</sequence>
<evidence type="ECO:0008006" key="2">
    <source>
        <dbReference type="Google" id="ProtNLM"/>
    </source>
</evidence>